<dbReference type="InterPro" id="IPR014729">
    <property type="entry name" value="Rossmann-like_a/b/a_fold"/>
</dbReference>
<organism evidence="1 2">
    <name type="scientific">Paracidovorax wautersii</name>
    <dbReference type="NCBI Taxonomy" id="1177982"/>
    <lineage>
        <taxon>Bacteria</taxon>
        <taxon>Pseudomonadati</taxon>
        <taxon>Pseudomonadota</taxon>
        <taxon>Betaproteobacteria</taxon>
        <taxon>Burkholderiales</taxon>
        <taxon>Comamonadaceae</taxon>
        <taxon>Paracidovorax</taxon>
    </lineage>
</organism>
<sequence length="177" mass="19647">MTTRPGSVPAPRFDIARDPMIDAALAEHAPAYVGVSGGKDSQALAYRVCSHLDAIGHMGQRVLIHSDLGRIEWKDSAPVCERLAQRLGWELVTVRRPAGDMVDRWGVRWETNVRRYRALSCVKLIMPWSSASSRFCTSYGERDIVNSACPMSNCHPRAAANAIGLRPYGRRRRGSVN</sequence>
<keyword evidence="2" id="KW-1185">Reference proteome</keyword>
<dbReference type="EMBL" id="FONX01000006">
    <property type="protein sequence ID" value="SFE87298.1"/>
    <property type="molecule type" value="Genomic_DNA"/>
</dbReference>
<reference evidence="2" key="1">
    <citation type="submission" date="2016-10" db="EMBL/GenBank/DDBJ databases">
        <authorList>
            <person name="Varghese N."/>
            <person name="Submissions S."/>
        </authorList>
    </citation>
    <scope>NUCLEOTIDE SEQUENCE [LARGE SCALE GENOMIC DNA]</scope>
    <source>
        <strain evidence="2">DSM 27981</strain>
    </source>
</reference>
<name>A0A1I2E443_9BURK</name>
<proteinExistence type="predicted"/>
<dbReference type="STRING" id="1177982.SAMN04489711_106197"/>
<dbReference type="Gene3D" id="3.40.50.620">
    <property type="entry name" value="HUPs"/>
    <property type="match status" value="1"/>
</dbReference>
<dbReference type="SUPFAM" id="SSF52402">
    <property type="entry name" value="Adenine nucleotide alpha hydrolases-like"/>
    <property type="match status" value="1"/>
</dbReference>
<dbReference type="RefSeq" id="WP_175518477.1">
    <property type="nucleotide sequence ID" value="NZ_FONX01000006.1"/>
</dbReference>
<dbReference type="Proteomes" id="UP000199119">
    <property type="component" value="Unassembled WGS sequence"/>
</dbReference>
<evidence type="ECO:0000313" key="2">
    <source>
        <dbReference type="Proteomes" id="UP000199119"/>
    </source>
</evidence>
<dbReference type="AlphaFoldDB" id="A0A1I2E443"/>
<protein>
    <submittedName>
        <fullName evidence="1">Uncharacterized protein</fullName>
    </submittedName>
</protein>
<accession>A0A1I2E443</accession>
<evidence type="ECO:0000313" key="1">
    <source>
        <dbReference type="EMBL" id="SFE87298.1"/>
    </source>
</evidence>
<gene>
    <name evidence="1" type="ORF">SAMN04489711_106197</name>
</gene>